<dbReference type="VEuPathDB" id="FungiDB:SPPG_01379"/>
<dbReference type="InterPro" id="IPR000400">
    <property type="entry name" value="Glyco_hydro_46"/>
</dbReference>
<evidence type="ECO:0008006" key="4">
    <source>
        <dbReference type="Google" id="ProtNLM"/>
    </source>
</evidence>
<dbReference type="GO" id="GO:0016977">
    <property type="term" value="F:chitosanase activity"/>
    <property type="evidence" value="ECO:0007669"/>
    <property type="project" value="InterPro"/>
</dbReference>
<protein>
    <recommendedName>
        <fullName evidence="4">Chitosanase</fullName>
    </recommendedName>
</protein>
<keyword evidence="3" id="KW-1185">Reference proteome</keyword>
<dbReference type="eggNOG" id="ENOG502S96N">
    <property type="taxonomic scope" value="Eukaryota"/>
</dbReference>
<dbReference type="GeneID" id="27685047"/>
<evidence type="ECO:0000313" key="2">
    <source>
        <dbReference type="EMBL" id="KND03930.1"/>
    </source>
</evidence>
<dbReference type="GO" id="GO:0005576">
    <property type="term" value="C:extracellular region"/>
    <property type="evidence" value="ECO:0007669"/>
    <property type="project" value="InterPro"/>
</dbReference>
<evidence type="ECO:0000313" key="3">
    <source>
        <dbReference type="Proteomes" id="UP000053201"/>
    </source>
</evidence>
<dbReference type="EMBL" id="KQ257451">
    <property type="protein sequence ID" value="KND03930.1"/>
    <property type="molecule type" value="Genomic_DNA"/>
</dbReference>
<gene>
    <name evidence="2" type="ORF">SPPG_01379</name>
</gene>
<evidence type="ECO:0000256" key="1">
    <source>
        <dbReference type="SAM" id="SignalP"/>
    </source>
</evidence>
<proteinExistence type="predicted"/>
<dbReference type="SUPFAM" id="SSF53955">
    <property type="entry name" value="Lysozyme-like"/>
    <property type="match status" value="1"/>
</dbReference>
<accession>A0A0L0HSP1</accession>
<dbReference type="InterPro" id="IPR023346">
    <property type="entry name" value="Lysozyme-like_dom_sf"/>
</dbReference>
<dbReference type="RefSeq" id="XP_016611969.1">
    <property type="nucleotide sequence ID" value="XM_016749701.1"/>
</dbReference>
<dbReference type="OrthoDB" id="76114at2759"/>
<organism evidence="2 3">
    <name type="scientific">Spizellomyces punctatus (strain DAOM BR117)</name>
    <dbReference type="NCBI Taxonomy" id="645134"/>
    <lineage>
        <taxon>Eukaryota</taxon>
        <taxon>Fungi</taxon>
        <taxon>Fungi incertae sedis</taxon>
        <taxon>Chytridiomycota</taxon>
        <taxon>Chytridiomycota incertae sedis</taxon>
        <taxon>Chytridiomycetes</taxon>
        <taxon>Spizellomycetales</taxon>
        <taxon>Spizellomycetaceae</taxon>
        <taxon>Spizellomyces</taxon>
    </lineage>
</organism>
<sequence length="252" mass="27878">MHVPTSIILAVAVAAAPALAALSDCQKSIVQQLTNTYENSQLNFAFDYCENIKDGRGYTVGIVGFTTATRDAFDVVNTYTKSSNYTGEFDPYYDRLKQLNQTGDSSTSGLNGFCDAWYTASSNPAFRAVQVAKADTLYYVPSQGYAEQLNLNLPVSRGQLYDAAIQHGTDPDPDSLPSMISRVPKPSDMDELTWISNFMKERTRTLCNTANKATQKAVIWDSGRGTFLARLPAERLDCRVQPLRVSLFAFCW</sequence>
<feature type="chain" id="PRO_5005540153" description="Chitosanase" evidence="1">
    <location>
        <begin position="21"/>
        <end position="252"/>
    </location>
</feature>
<dbReference type="Proteomes" id="UP000053201">
    <property type="component" value="Unassembled WGS sequence"/>
</dbReference>
<feature type="signal peptide" evidence="1">
    <location>
        <begin position="1"/>
        <end position="20"/>
    </location>
</feature>
<dbReference type="Gene3D" id="1.20.141.10">
    <property type="entry name" value="Chitosanase, subunit A, domain 1"/>
    <property type="match status" value="1"/>
</dbReference>
<reference evidence="2 3" key="1">
    <citation type="submission" date="2009-08" db="EMBL/GenBank/DDBJ databases">
        <title>The Genome Sequence of Spizellomyces punctatus strain DAOM BR117.</title>
        <authorList>
            <consortium name="The Broad Institute Genome Sequencing Platform"/>
            <person name="Russ C."/>
            <person name="Cuomo C."/>
            <person name="Shea T."/>
            <person name="Young S.K."/>
            <person name="Zeng Q."/>
            <person name="Koehrsen M."/>
            <person name="Haas B."/>
            <person name="Borodovsky M."/>
            <person name="Guigo R."/>
            <person name="Alvarado L."/>
            <person name="Berlin A."/>
            <person name="Bochicchio J."/>
            <person name="Borenstein D."/>
            <person name="Chapman S."/>
            <person name="Chen Z."/>
            <person name="Engels R."/>
            <person name="Freedman E."/>
            <person name="Gellesch M."/>
            <person name="Goldberg J."/>
            <person name="Griggs A."/>
            <person name="Gujja S."/>
            <person name="Heiman D."/>
            <person name="Hepburn T."/>
            <person name="Howarth C."/>
            <person name="Jen D."/>
            <person name="Larson L."/>
            <person name="Lewis B."/>
            <person name="Mehta T."/>
            <person name="Park D."/>
            <person name="Pearson M."/>
            <person name="Roberts A."/>
            <person name="Saif S."/>
            <person name="Shenoy N."/>
            <person name="Sisk P."/>
            <person name="Stolte C."/>
            <person name="Sykes S."/>
            <person name="Thomson T."/>
            <person name="Walk T."/>
            <person name="White J."/>
            <person name="Yandava C."/>
            <person name="Burger G."/>
            <person name="Gray M.W."/>
            <person name="Holland P.W.H."/>
            <person name="King N."/>
            <person name="Lang F.B.F."/>
            <person name="Roger A.J."/>
            <person name="Ruiz-Trillo I."/>
            <person name="Lander E."/>
            <person name="Nusbaum C."/>
        </authorList>
    </citation>
    <scope>NUCLEOTIDE SEQUENCE [LARGE SCALE GENOMIC DNA]</scope>
    <source>
        <strain evidence="2 3">DAOM BR117</strain>
    </source>
</reference>
<dbReference type="OMA" id="LYYQPAM"/>
<dbReference type="GO" id="GO:0005975">
    <property type="term" value="P:carbohydrate metabolic process"/>
    <property type="evidence" value="ECO:0007669"/>
    <property type="project" value="InterPro"/>
</dbReference>
<keyword evidence="1" id="KW-0732">Signal</keyword>
<dbReference type="Gene3D" id="3.30.386.10">
    <property type="entry name" value="Chitosanase, subunit A, domain 2"/>
    <property type="match status" value="1"/>
</dbReference>
<dbReference type="AlphaFoldDB" id="A0A0L0HSP1"/>
<name>A0A0L0HSP1_SPIPD</name>
<dbReference type="Pfam" id="PF01374">
    <property type="entry name" value="Glyco_hydro_46"/>
    <property type="match status" value="1"/>
</dbReference>
<dbReference type="InterPro" id="IPR023099">
    <property type="entry name" value="Glyco_hydro_46_N"/>
</dbReference>
<dbReference type="InParanoid" id="A0A0L0HSP1"/>